<name>A0A078J446_BRANA</name>
<dbReference type="PANTHER" id="PTHR34682:SF1">
    <property type="entry name" value="PROTEIN METABOLIC NETWORK MODULATOR 1"/>
    <property type="match status" value="1"/>
</dbReference>
<keyword evidence="2" id="KW-1185">Reference proteome</keyword>
<proteinExistence type="predicted"/>
<protein>
    <submittedName>
        <fullName evidence="1">BnaA01g34840D protein</fullName>
    </submittedName>
</protein>
<dbReference type="PANTHER" id="PTHR34682">
    <property type="entry name" value="AT HOOK MOTIF-CONTAINING PROTEIN"/>
    <property type="match status" value="1"/>
</dbReference>
<dbReference type="EMBL" id="LK033921">
    <property type="protein sequence ID" value="CDY60858.1"/>
    <property type="molecule type" value="Genomic_DNA"/>
</dbReference>
<dbReference type="AlphaFoldDB" id="A0A078J446"/>
<reference evidence="1 2" key="1">
    <citation type="journal article" date="2014" name="Science">
        <title>Plant genetics. Early allopolyploid evolution in the post-Neolithic Brassica napus oilseed genome.</title>
        <authorList>
            <person name="Chalhoub B."/>
            <person name="Denoeud F."/>
            <person name="Liu S."/>
            <person name="Parkin I.A."/>
            <person name="Tang H."/>
            <person name="Wang X."/>
            <person name="Chiquet J."/>
            <person name="Belcram H."/>
            <person name="Tong C."/>
            <person name="Samans B."/>
            <person name="Correa M."/>
            <person name="Da Silva C."/>
            <person name="Just J."/>
            <person name="Falentin C."/>
            <person name="Koh C.S."/>
            <person name="Le Clainche I."/>
            <person name="Bernard M."/>
            <person name="Bento P."/>
            <person name="Noel B."/>
            <person name="Labadie K."/>
            <person name="Alberti A."/>
            <person name="Charles M."/>
            <person name="Arnaud D."/>
            <person name="Guo H."/>
            <person name="Daviaud C."/>
            <person name="Alamery S."/>
            <person name="Jabbari K."/>
            <person name="Zhao M."/>
            <person name="Edger P.P."/>
            <person name="Chelaifa H."/>
            <person name="Tack D."/>
            <person name="Lassalle G."/>
            <person name="Mestiri I."/>
            <person name="Schnel N."/>
            <person name="Le Paslier M.C."/>
            <person name="Fan G."/>
            <person name="Renault V."/>
            <person name="Bayer P.E."/>
            <person name="Golicz A.A."/>
            <person name="Manoli S."/>
            <person name="Lee T.H."/>
            <person name="Thi V.H."/>
            <person name="Chalabi S."/>
            <person name="Hu Q."/>
            <person name="Fan C."/>
            <person name="Tollenaere R."/>
            <person name="Lu Y."/>
            <person name="Battail C."/>
            <person name="Shen J."/>
            <person name="Sidebottom C.H."/>
            <person name="Wang X."/>
            <person name="Canaguier A."/>
            <person name="Chauveau A."/>
            <person name="Berard A."/>
            <person name="Deniot G."/>
            <person name="Guan M."/>
            <person name="Liu Z."/>
            <person name="Sun F."/>
            <person name="Lim Y.P."/>
            <person name="Lyons E."/>
            <person name="Town C.D."/>
            <person name="Bancroft I."/>
            <person name="Wang X."/>
            <person name="Meng J."/>
            <person name="Ma J."/>
            <person name="Pires J.C."/>
            <person name="King G.J."/>
            <person name="Brunel D."/>
            <person name="Delourme R."/>
            <person name="Renard M."/>
            <person name="Aury J.M."/>
            <person name="Adams K.L."/>
            <person name="Batley J."/>
            <person name="Snowdon R.J."/>
            <person name="Tost J."/>
            <person name="Edwards D."/>
            <person name="Zhou Y."/>
            <person name="Hua W."/>
            <person name="Sharpe A.G."/>
            <person name="Paterson A.H."/>
            <person name="Guan C."/>
            <person name="Wincker P."/>
        </authorList>
    </citation>
    <scope>NUCLEOTIDE SEQUENCE [LARGE SCALE GENOMIC DNA]</scope>
    <source>
        <strain evidence="2">cv. Darmor-bzh</strain>
    </source>
</reference>
<evidence type="ECO:0000313" key="1">
    <source>
        <dbReference type="EMBL" id="CDY60858.1"/>
    </source>
</evidence>
<organism evidence="1 2">
    <name type="scientific">Brassica napus</name>
    <name type="common">Rape</name>
    <dbReference type="NCBI Taxonomy" id="3708"/>
    <lineage>
        <taxon>Eukaryota</taxon>
        <taxon>Viridiplantae</taxon>
        <taxon>Streptophyta</taxon>
        <taxon>Embryophyta</taxon>
        <taxon>Tracheophyta</taxon>
        <taxon>Spermatophyta</taxon>
        <taxon>Magnoliopsida</taxon>
        <taxon>eudicotyledons</taxon>
        <taxon>Gunneridae</taxon>
        <taxon>Pentapetalae</taxon>
        <taxon>rosids</taxon>
        <taxon>malvids</taxon>
        <taxon>Brassicales</taxon>
        <taxon>Brassicaceae</taxon>
        <taxon>Brassiceae</taxon>
        <taxon>Brassica</taxon>
    </lineage>
</organism>
<dbReference type="InterPro" id="IPR045881">
    <property type="entry name" value="MNM1-like"/>
</dbReference>
<dbReference type="Gramene" id="CDY60858">
    <property type="protein sequence ID" value="CDY60858"/>
    <property type="gene ID" value="GSBRNA2T00030134001"/>
</dbReference>
<evidence type="ECO:0000313" key="2">
    <source>
        <dbReference type="Proteomes" id="UP000028999"/>
    </source>
</evidence>
<gene>
    <name evidence="1" type="primary">BnaA01g34840D</name>
    <name evidence="1" type="ORF">GSBRNA2T00030134001</name>
</gene>
<dbReference type="PaxDb" id="3708-A0A078J446"/>
<sequence>MFCLCSTELMMPVNAFSGSAPPVAKYLREKRKKGRPNTDNDLQVGQTVSGEVKGPIDGGYIVDVKVKDSDTKFKDVVFLNRK</sequence>
<dbReference type="Proteomes" id="UP000028999">
    <property type="component" value="Unassembled WGS sequence"/>
</dbReference>
<accession>A0A078J446</accession>